<dbReference type="PANTHER" id="PTHR32268">
    <property type="entry name" value="HOMOSERINE O-ACETYLTRANSFERASE"/>
    <property type="match status" value="1"/>
</dbReference>
<dbReference type="RefSeq" id="WP_302037457.1">
    <property type="nucleotide sequence ID" value="NZ_JAUKPO010000004.1"/>
</dbReference>
<dbReference type="Proteomes" id="UP001168528">
    <property type="component" value="Unassembled WGS sequence"/>
</dbReference>
<evidence type="ECO:0000313" key="4">
    <source>
        <dbReference type="EMBL" id="MDO1446660.1"/>
    </source>
</evidence>
<keyword evidence="2" id="KW-0963">Cytoplasm</keyword>
<dbReference type="GO" id="GO:0004414">
    <property type="term" value="F:homoserine O-acetyltransferase activity"/>
    <property type="evidence" value="ECO:0007669"/>
    <property type="project" value="UniProtKB-EC"/>
</dbReference>
<feature type="active site" description="Nucleophile" evidence="2">
    <location>
        <position position="135"/>
    </location>
</feature>
<comment type="catalytic activity">
    <reaction evidence="2">
        <text>L-homoserine + acetyl-CoA = O-acetyl-L-homoserine + CoA</text>
        <dbReference type="Rhea" id="RHEA:13701"/>
        <dbReference type="ChEBI" id="CHEBI:57287"/>
        <dbReference type="ChEBI" id="CHEBI:57288"/>
        <dbReference type="ChEBI" id="CHEBI:57476"/>
        <dbReference type="ChEBI" id="CHEBI:57716"/>
        <dbReference type="EC" id="2.3.1.31"/>
    </reaction>
</comment>
<keyword evidence="2 4" id="KW-0012">Acyltransferase</keyword>
<dbReference type="Pfam" id="PF00561">
    <property type="entry name" value="Abhydrolase_1"/>
    <property type="match status" value="1"/>
</dbReference>
<comment type="caution">
    <text evidence="4">The sequence shown here is derived from an EMBL/GenBank/DDBJ whole genome shotgun (WGS) entry which is preliminary data.</text>
</comment>
<name>A0ABT8R3I0_9BACT</name>
<comment type="function">
    <text evidence="2">Transfers an acetyl group from acetyl-CoA to L-homoserine, forming acetyl-L-homoserine.</text>
</comment>
<accession>A0ABT8R3I0</accession>
<feature type="active site" evidence="2">
    <location>
        <position position="289"/>
    </location>
</feature>
<dbReference type="InterPro" id="IPR008220">
    <property type="entry name" value="HAT_MetX-like"/>
</dbReference>
<comment type="caution">
    <text evidence="2">Lacks conserved residue(s) required for the propagation of feature annotation.</text>
</comment>
<comment type="subcellular location">
    <subcellularLocation>
        <location evidence="2">Cytoplasm</location>
    </subcellularLocation>
</comment>
<dbReference type="HAMAP" id="MF_00296">
    <property type="entry name" value="MetX_acyltransf"/>
    <property type="match status" value="1"/>
</dbReference>
<dbReference type="NCBIfam" id="TIGR01392">
    <property type="entry name" value="homoserO_Ac_trn"/>
    <property type="match status" value="1"/>
</dbReference>
<evidence type="ECO:0000313" key="5">
    <source>
        <dbReference type="Proteomes" id="UP001168528"/>
    </source>
</evidence>
<dbReference type="SUPFAM" id="SSF53474">
    <property type="entry name" value="alpha/beta-Hydrolases"/>
    <property type="match status" value="1"/>
</dbReference>
<dbReference type="EC" id="2.3.1.31" evidence="2"/>
<comment type="subunit">
    <text evidence="2">Homodimer.</text>
</comment>
<feature type="binding site" evidence="2">
    <location>
        <position position="319"/>
    </location>
    <ligand>
        <name>substrate</name>
    </ligand>
</feature>
<feature type="domain" description="AB hydrolase-1" evidence="3">
    <location>
        <begin position="40"/>
        <end position="322"/>
    </location>
</feature>
<comment type="similarity">
    <text evidence="2">Belongs to the AB hydrolase superfamily. MetX family.</text>
</comment>
<reference evidence="4" key="1">
    <citation type="submission" date="2023-07" db="EMBL/GenBank/DDBJ databases">
        <title>The genome sequence of Rhodocytophaga aerolata KACC 12507.</title>
        <authorList>
            <person name="Zhang X."/>
        </authorList>
    </citation>
    <scope>NUCLEOTIDE SEQUENCE</scope>
    <source>
        <strain evidence="4">KACC 12507</strain>
    </source>
</reference>
<dbReference type="EMBL" id="JAUKPO010000004">
    <property type="protein sequence ID" value="MDO1446660.1"/>
    <property type="molecule type" value="Genomic_DNA"/>
</dbReference>
<keyword evidence="1 2" id="KW-0808">Transferase</keyword>
<dbReference type="InterPro" id="IPR000073">
    <property type="entry name" value="AB_hydrolase_1"/>
</dbReference>
<evidence type="ECO:0000256" key="1">
    <source>
        <dbReference type="ARBA" id="ARBA00022679"/>
    </source>
</evidence>
<comment type="pathway">
    <text evidence="2">Amino-acid biosynthesis; L-methionine biosynthesis via de novo pathway; O-acetyl-L-homoserine from L-homoserine: step 1/1.</text>
</comment>
<dbReference type="PANTHER" id="PTHR32268:SF11">
    <property type="entry name" value="HOMOSERINE O-ACETYLTRANSFERASE"/>
    <property type="match status" value="1"/>
</dbReference>
<feature type="binding site" evidence="2">
    <location>
        <position position="201"/>
    </location>
    <ligand>
        <name>substrate</name>
    </ligand>
</feature>
<proteinExistence type="inferred from homology"/>
<evidence type="ECO:0000256" key="2">
    <source>
        <dbReference type="HAMAP-Rule" id="MF_00296"/>
    </source>
</evidence>
<feature type="active site" evidence="2">
    <location>
        <position position="318"/>
    </location>
</feature>
<evidence type="ECO:0000259" key="3">
    <source>
        <dbReference type="Pfam" id="PF00561"/>
    </source>
</evidence>
<sequence>MEHKQFNYQQPFLLESGVILPRVQVVYSYFGTLSPTQDNVIWVCHALTANSNVEDWWKGLVGHGKLFDPTHHFIICANILGSHYGTTGPLSVDPVSDERYYHNFPFVTIRDMVKVLDLLRRELGILKIHTCIGGSLGGQQALEWAIMEPDLIENLVLIATNAQHSAWGIAFNESQRMAIEVDPTWQERRPDAGHAGMKAARSMALLSYRNYDTYLKTQTNYNVEQQDHFPASSYQRYQGDKLVKRFNAFSYWILSKAMDSHNVGRGRGSVIKALAKVKAKTLVLGIKTDLLFPIEEQKLLASYIADAHYDEIESLYGHDGFLIECPQIASLYKSFLTANIKIDR</sequence>
<protein>
    <recommendedName>
        <fullName evidence="2">Homoserine O-acetyltransferase</fullName>
        <shortName evidence="2">HAT</shortName>
        <ecNumber evidence="2">2.3.1.31</ecNumber>
    </recommendedName>
    <alternativeName>
        <fullName evidence="2">Homoserine transacetylase</fullName>
        <shortName evidence="2">HTA</shortName>
    </alternativeName>
</protein>
<keyword evidence="5" id="KW-1185">Reference proteome</keyword>
<dbReference type="PIRSF" id="PIRSF000443">
    <property type="entry name" value="Homoser_Ac_trans"/>
    <property type="match status" value="1"/>
</dbReference>
<keyword evidence="2" id="KW-0028">Amino-acid biosynthesis</keyword>
<dbReference type="InterPro" id="IPR029058">
    <property type="entry name" value="AB_hydrolase_fold"/>
</dbReference>
<organism evidence="4 5">
    <name type="scientific">Rhodocytophaga aerolata</name>
    <dbReference type="NCBI Taxonomy" id="455078"/>
    <lineage>
        <taxon>Bacteria</taxon>
        <taxon>Pseudomonadati</taxon>
        <taxon>Bacteroidota</taxon>
        <taxon>Cytophagia</taxon>
        <taxon>Cytophagales</taxon>
        <taxon>Rhodocytophagaceae</taxon>
        <taxon>Rhodocytophaga</taxon>
    </lineage>
</organism>
<keyword evidence="2" id="KW-0486">Methionine biosynthesis</keyword>
<dbReference type="Gene3D" id="3.40.50.1820">
    <property type="entry name" value="alpha/beta hydrolase"/>
    <property type="match status" value="1"/>
</dbReference>
<gene>
    <name evidence="4" type="primary">metX</name>
    <name evidence="2" type="synonym">metXA</name>
    <name evidence="4" type="ORF">Q0590_10385</name>
</gene>